<evidence type="ECO:0000313" key="4">
    <source>
        <dbReference type="Proteomes" id="UP000830542"/>
    </source>
</evidence>
<keyword evidence="1" id="KW-0812">Transmembrane</keyword>
<feature type="transmembrane region" description="Helical" evidence="1">
    <location>
        <begin position="113"/>
        <end position="135"/>
    </location>
</feature>
<dbReference type="EMBL" id="BAAADN010000077">
    <property type="protein sequence ID" value="GAA0474828.1"/>
    <property type="molecule type" value="Genomic_DNA"/>
</dbReference>
<accession>A0AAV3SLN1</accession>
<evidence type="ECO:0000313" key="3">
    <source>
        <dbReference type="EMBL" id="UOO97097.1"/>
    </source>
</evidence>
<dbReference type="InterPro" id="IPR025098">
    <property type="entry name" value="DUF4013"/>
</dbReference>
<gene>
    <name evidence="2" type="ORF">GCM10008985_34140</name>
    <name evidence="3" type="ORF">MUK72_16845</name>
</gene>
<reference evidence="2" key="1">
    <citation type="journal article" date="2014" name="Int. J. Syst. Evol. Microbiol.">
        <title>Complete genome sequence of Corynebacterium casei LMG S-19264T (=DSM 44701T), isolated from a smear-ripened cheese.</title>
        <authorList>
            <consortium name="US DOE Joint Genome Institute (JGI-PGF)"/>
            <person name="Walter F."/>
            <person name="Albersmeier A."/>
            <person name="Kalinowski J."/>
            <person name="Ruckert C."/>
        </authorList>
    </citation>
    <scope>NUCLEOTIDE SEQUENCE</scope>
    <source>
        <strain evidence="2">JCM 12289</strain>
    </source>
</reference>
<dbReference type="KEGG" id="hdo:MUK72_16845"/>
<dbReference type="EMBL" id="CP095007">
    <property type="protein sequence ID" value="UOO97097.1"/>
    <property type="molecule type" value="Genomic_DNA"/>
</dbReference>
<keyword evidence="3" id="KW-0614">Plasmid</keyword>
<keyword evidence="4" id="KW-1185">Reference proteome</keyword>
<sequence>MDADIETLARHPMESDDWIVTVLIGGIALLFSFLIIPWFIVSGYLVRAIRAGMERAEQPPVFDEWGDLLREGVVAGIIGFIYQLIPLVVFGVFVGGSFLALLTGSDAGAGLGFLGFFGGLFIWWILALVFGYVGFAGVANYVREGTFGAGFDFGVISDVVTSREYLIAWAYVIGLNLVVGIVVTVLNIVPILGGIVGVFVGFYALIIAAWLWGDGFAAAADGRRVREGSPPEDPSAGFGQFES</sequence>
<organism evidence="2 5">
    <name type="scientific">Halococcus dombrowskii</name>
    <dbReference type="NCBI Taxonomy" id="179637"/>
    <lineage>
        <taxon>Archaea</taxon>
        <taxon>Methanobacteriati</taxon>
        <taxon>Methanobacteriota</taxon>
        <taxon>Stenosarchaea group</taxon>
        <taxon>Halobacteria</taxon>
        <taxon>Halobacteriales</taxon>
        <taxon>Halococcaceae</taxon>
        <taxon>Halococcus</taxon>
    </lineage>
</organism>
<dbReference type="GeneID" id="71763551"/>
<feature type="transmembrane region" description="Helical" evidence="1">
    <location>
        <begin position="18"/>
        <end position="46"/>
    </location>
</feature>
<evidence type="ECO:0000256" key="1">
    <source>
        <dbReference type="SAM" id="Phobius"/>
    </source>
</evidence>
<dbReference type="AlphaFoldDB" id="A0AAV3SLN1"/>
<dbReference type="Proteomes" id="UP001500962">
    <property type="component" value="Unassembled WGS sequence"/>
</dbReference>
<dbReference type="Pfam" id="PF13197">
    <property type="entry name" value="DUF4013"/>
    <property type="match status" value="1"/>
</dbReference>
<feature type="transmembrane region" description="Helical" evidence="1">
    <location>
        <begin position="80"/>
        <end position="101"/>
    </location>
</feature>
<keyword evidence="1" id="KW-1133">Transmembrane helix</keyword>
<evidence type="ECO:0000313" key="2">
    <source>
        <dbReference type="EMBL" id="GAA0474828.1"/>
    </source>
</evidence>
<feature type="transmembrane region" description="Helical" evidence="1">
    <location>
        <begin position="166"/>
        <end position="185"/>
    </location>
</feature>
<geneLocation type="plasmid" evidence="3 4">
    <name>unnamed2</name>
</geneLocation>
<name>A0AAV3SLN1_HALDO</name>
<protein>
    <submittedName>
        <fullName evidence="3">DUF4013 domain-containing protein</fullName>
    </submittedName>
</protein>
<proteinExistence type="predicted"/>
<reference evidence="3" key="2">
    <citation type="submission" date="2022-04" db="EMBL/GenBank/DDBJ databases">
        <title>Sequencing and genomic assembly of Halococcus dombrowskii.</title>
        <authorList>
            <person name="Lim S.W."/>
            <person name="MacLea K.S."/>
        </authorList>
    </citation>
    <scope>NUCLEOTIDE SEQUENCE</scope>
    <source>
        <strain evidence="3">H4</strain>
        <plasmid evidence="3">unnamed2</plasmid>
    </source>
</reference>
<dbReference type="Proteomes" id="UP000830542">
    <property type="component" value="Plasmid unnamed2"/>
</dbReference>
<keyword evidence="1" id="KW-0472">Membrane</keyword>
<reference evidence="2" key="3">
    <citation type="submission" date="2023-12" db="EMBL/GenBank/DDBJ databases">
        <authorList>
            <person name="Sun Q."/>
            <person name="Inoue M."/>
        </authorList>
    </citation>
    <scope>NUCLEOTIDE SEQUENCE</scope>
    <source>
        <strain evidence="2">JCM 12289</strain>
    </source>
</reference>
<evidence type="ECO:0000313" key="5">
    <source>
        <dbReference type="Proteomes" id="UP001500962"/>
    </source>
</evidence>
<dbReference type="RefSeq" id="WP_244706431.1">
    <property type="nucleotide sequence ID" value="NZ_BAAADN010000077.1"/>
</dbReference>
<feature type="transmembrane region" description="Helical" evidence="1">
    <location>
        <begin position="191"/>
        <end position="213"/>
    </location>
</feature>